<name>A0ABT7N6Q5_9BURK</name>
<dbReference type="EMBL" id="JASZYV010000001">
    <property type="protein sequence ID" value="MDM0043611.1"/>
    <property type="molecule type" value="Genomic_DNA"/>
</dbReference>
<comment type="caution">
    <text evidence="1">The sequence shown here is derived from an EMBL/GenBank/DDBJ whole genome shotgun (WGS) entry which is preliminary data.</text>
</comment>
<sequence>MDDAFFSPDELAQLRAHGIVIFAGRIIFDARAPMSAEQLSNIEAACAGPLPASLRALWQLTDGGAMDYDLSVRMNGCEEPVNLAELFGHGVDGLRSLPEWIDWEREHGAAPAERLAAVPFGGFEDTDRLYVVTAPAEQAGHVLAWKAGLPAAWLHAMHEDGIATIATNLEAAFAALHLSEDPLEPTGDYFTGQALLDYLDERHGDHDLDLDLADKVVDYYRRALVDWRTPLAAGRLAQESPLVGQVALRHAVAADDAELVRELAAAGMVFDAPLHGSALATDLALGHGAYSAAAALVEAGAPVSSDALDSVEGAISPELADRLLERGAKPTMRAMALCVAFGAPAAARQIGQAYASSHDDLPTAFESARSDLLGELEVALAESRKEPAPPEPAEALAERIAHLQDFAL</sequence>
<dbReference type="RefSeq" id="WP_286658706.1">
    <property type="nucleotide sequence ID" value="NZ_JASZYV010000001.1"/>
</dbReference>
<organism evidence="1 2">
    <name type="scientific">Variovorax dokdonensis</name>
    <dbReference type="NCBI Taxonomy" id="344883"/>
    <lineage>
        <taxon>Bacteria</taxon>
        <taxon>Pseudomonadati</taxon>
        <taxon>Pseudomonadota</taxon>
        <taxon>Betaproteobacteria</taxon>
        <taxon>Burkholderiales</taxon>
        <taxon>Comamonadaceae</taxon>
        <taxon>Variovorax</taxon>
    </lineage>
</organism>
<dbReference type="Proteomes" id="UP001174908">
    <property type="component" value="Unassembled WGS sequence"/>
</dbReference>
<evidence type="ECO:0000313" key="1">
    <source>
        <dbReference type="EMBL" id="MDM0043611.1"/>
    </source>
</evidence>
<proteinExistence type="predicted"/>
<protein>
    <submittedName>
        <fullName evidence="1">SMI1/KNR4 family protein</fullName>
    </submittedName>
</protein>
<accession>A0ABT7N6Q5</accession>
<reference evidence="1" key="1">
    <citation type="submission" date="2023-06" db="EMBL/GenBank/DDBJ databases">
        <authorList>
            <person name="Jiang Y."/>
            <person name="Liu Q."/>
        </authorList>
    </citation>
    <scope>NUCLEOTIDE SEQUENCE</scope>
    <source>
        <strain evidence="1">CGMCC 1.12089</strain>
    </source>
</reference>
<gene>
    <name evidence="1" type="ORF">QTH91_03875</name>
</gene>
<keyword evidence="2" id="KW-1185">Reference proteome</keyword>
<evidence type="ECO:0000313" key="2">
    <source>
        <dbReference type="Proteomes" id="UP001174908"/>
    </source>
</evidence>